<dbReference type="Pfam" id="PF25036">
    <property type="entry name" value="VPS13_VAB"/>
    <property type="match status" value="1"/>
</dbReference>
<evidence type="ECO:0000259" key="2">
    <source>
        <dbReference type="Pfam" id="PF25036"/>
    </source>
</evidence>
<dbReference type="PANTHER" id="PTHR16166">
    <property type="entry name" value="VACUOLAR PROTEIN SORTING-ASSOCIATED PROTEIN VPS13"/>
    <property type="match status" value="1"/>
</dbReference>
<feature type="region of interest" description="Disordered" evidence="1">
    <location>
        <begin position="1420"/>
        <end position="1447"/>
    </location>
</feature>
<gene>
    <name evidence="3" type="ORF">MCOS_LOCUS8604</name>
</gene>
<evidence type="ECO:0000313" key="4">
    <source>
        <dbReference type="Proteomes" id="UP000267029"/>
    </source>
</evidence>
<dbReference type="GO" id="GO:0007005">
    <property type="term" value="P:mitochondrion organization"/>
    <property type="evidence" value="ECO:0007669"/>
    <property type="project" value="TreeGrafter"/>
</dbReference>
<dbReference type="PANTHER" id="PTHR16166:SF141">
    <property type="entry name" value="INTERMEMBRANE LIPID TRANSFER PROTEIN VPS13D"/>
    <property type="match status" value="1"/>
</dbReference>
<dbReference type="InterPro" id="IPR026847">
    <property type="entry name" value="VPS13"/>
</dbReference>
<name>A0A0R3ULP0_MESCO</name>
<dbReference type="GO" id="GO:0045053">
    <property type="term" value="P:protein retention in Golgi apparatus"/>
    <property type="evidence" value="ECO:0007669"/>
    <property type="project" value="TreeGrafter"/>
</dbReference>
<feature type="region of interest" description="Disordered" evidence="1">
    <location>
        <begin position="1221"/>
        <end position="1247"/>
    </location>
</feature>
<dbReference type="GO" id="GO:0006623">
    <property type="term" value="P:protein targeting to vacuole"/>
    <property type="evidence" value="ECO:0007669"/>
    <property type="project" value="TreeGrafter"/>
</dbReference>
<proteinExistence type="predicted"/>
<feature type="compositionally biased region" description="Polar residues" evidence="1">
    <location>
        <begin position="1382"/>
        <end position="1394"/>
    </location>
</feature>
<sequence>MIGSADKRFSCTVSRLNTRSPSINLGTAWAGLVFSSSGRKRSSAVLSATWLIKSCLQLFLSCICDWRFRSDRSGGDCATFEVHSPDTINVNLTVPLVSLMQLIVDKTRSASLRKQRRRTPFVPFCLSNQTGVPLRFKKVTDSTFVGGRDQSPTPDVEVSDPEDEWVLVEPDAEIVDLPFQPALTATGRAATLKQGTNQQSAAGRPPPATPRLMLEVEGWLPAYPVALDRLGVFYRTIRLRKQDSAQLASSCTYLTSDPLFPQLTPLTRLVIEIVRRGSAQNLVIVRSGLTVTNRLSPRFDLEVGLAVGPLQQSGPALPSRLPVAPAGPGGLQIPFGETRPLPLPLASRAAGRLCFRPVCADAKADVFFDWSQQVCPVVPDVDQEEGDAVRVKSVGLRPAVSPDEVMDWRKLTKSGEADECVVLCRRLRSGSDIGLYSATSGESLSRQPDLPSPWQLCVNVVREAFPPDPLFRGGPSVLPGHHVTVGPVLRLVNLLPCELSYFVDGTPIHGRLPANKAASIFEVSCVHALRFGVYLDGFQRCQPIYVPPVTFSETVLISLFDHFGRSLQLKAEMCTKAYGVRHVTITAVCWLINNSGLPLVFAQQASSNIASPNEWKAPGSPEHRALAAGQSLDQELARLASPLLFSPLVGTAAEFPPSWSLQVRIGAHHSPTEGDSGTGVKRSWVPRWSPPVALDKNDEALLLRLKSTYQDRPDLLYSVGVEVRKGGGLHSATTIVTFVPRFVISNQTNFQLQFAQRFCVDSTTYRPMDVHPQCSLPFHWPRQDLDQILCFRALLAGDTWLPDQRTSPTLVATHWSGGVQIDKPRSYHLMLRMPARSRSGPSSSSVSTTAAYPEPLFLRVDIVLRSATLFVIVSDATHLPPPYRIENQSPVALFYQQAPMAGVEMPPQQASYASSRGSNGRWSGGIFLSRLPPRSTVSYAPDEPLLPPQLSVGVHGDLSYIYDLSKPGPGPRLVYDNCVYVSVCGVAGDDVSTAGVVDFPVLDVPLDDEEETTAGVKRVLLRRKRPGERSQLWYVSSQGYLVHEGSAAPQAPRGSTRQRGRVLSARTWVLDVDTSTKSVANVIAQSSIDPRTLENFEVGVLCLARLSKRRQNTQSWVFERRGFLMNAASFCVQAKRRNPRVGNPSADTGEPIFVARPRFRGQRSAVSRDGGSGGVIGRCLLSESLAAARISYTWLRPGSGSLCVEVLTEGPVRVLRISDPQECDQPANQTPFTTKARPGSEQPQEGPTSLRLLIDLPSGLGVSVMSAHLEELCYASLMGLRLSLDRFYPGGATVNAASTIDGALPAIGQETAEDVDVVFVEAPHSTTSRSEARPAEKEYPSSCRARCPVEQAMLSIERIQVDNQIAGASLPVLLFRAPPVVPTSTSGAPQTSRSVVEGRPIRTTDGGEWIRRRELERLLQGDLPPSTGSDTAWHQSSSSSSSPPPPNLITRSLRLLHTGWNAEIFTLFELQLNKMVIQAEELLLLKLIQFSRNFGIGSRTIMAKAVSTEDAKLIDFLQEGVVEAEGAYSRQISPPTITSRDFFYFDRLRVLFAPIRVTVQTAEGRLGPEFNDVKRLLPKLMSFTDADLRLGEFERRHCLESGRFLVDQLALHFELQLRAQALRIFGSVDLLGNPLGFMSDISSGISDLADMDLSGLVRNVAHGVGDSTAKVVGTMSQLVHTLSMDEGHQRQRRAIMASGGAAACPTPSSSSSSEATANRASASLPSPLIEEGLDEFELTASVGSADIGEASKLGLSAQTAAFRAGLRGFVHGIVGGVTSIVTQPIHGACEEDSLKGFVYGVGRGLLGTVTKPVGGVLDLVSGAMTSLRETARPSSSGRPRRMRPRRALSAPLRPYSLVASIGQMLLRRFSTHPRPPLESSSCELVSLLVENDDNESHSFSSLPVSKLLKASAGTSSLPREGEQSEMVIRVLPCQLGTVNVIVTDRAVWCVRNLTLNSSTRTSSYFFCGGRDDTTRVMFVIPYRNLNFVRLQNRPQKPPGSPADSFYVEFLSETRRQVLRFDRADWARDLLSEVSEAHFRFVQTVMSLRRNQSADLPLRGHPHGQCR</sequence>
<dbReference type="EMBL" id="UXSR01005537">
    <property type="protein sequence ID" value="VDD82601.1"/>
    <property type="molecule type" value="Genomic_DNA"/>
</dbReference>
<feature type="compositionally biased region" description="Polar residues" evidence="1">
    <location>
        <begin position="1426"/>
        <end position="1435"/>
    </location>
</feature>
<feature type="region of interest" description="Disordered" evidence="1">
    <location>
        <begin position="1382"/>
        <end position="1401"/>
    </location>
</feature>
<protein>
    <recommendedName>
        <fullName evidence="2">Vacuolar protein sorting-associated protein 13 VPS13 adaptor binding domain-containing protein</fullName>
    </recommendedName>
</protein>
<feature type="compositionally biased region" description="Low complexity" evidence="1">
    <location>
        <begin position="1697"/>
        <end position="1723"/>
    </location>
</feature>
<dbReference type="Proteomes" id="UP000267029">
    <property type="component" value="Unassembled WGS sequence"/>
</dbReference>
<dbReference type="OrthoDB" id="272810at2759"/>
<accession>A0A0R3ULP0</accession>
<evidence type="ECO:0000313" key="3">
    <source>
        <dbReference type="EMBL" id="VDD82601.1"/>
    </source>
</evidence>
<reference evidence="3 4" key="1">
    <citation type="submission" date="2018-10" db="EMBL/GenBank/DDBJ databases">
        <authorList>
            <consortium name="Pathogen Informatics"/>
        </authorList>
    </citation>
    <scope>NUCLEOTIDE SEQUENCE [LARGE SCALE GENOMIC DNA]</scope>
</reference>
<feature type="region of interest" description="Disordered" evidence="1">
    <location>
        <begin position="1695"/>
        <end position="1724"/>
    </location>
</feature>
<evidence type="ECO:0000256" key="1">
    <source>
        <dbReference type="SAM" id="MobiDB-lite"/>
    </source>
</evidence>
<dbReference type="InterPro" id="IPR009543">
    <property type="entry name" value="VPS13_VAB"/>
</dbReference>
<organism evidence="3 4">
    <name type="scientific">Mesocestoides corti</name>
    <name type="common">Flatworm</name>
    <dbReference type="NCBI Taxonomy" id="53468"/>
    <lineage>
        <taxon>Eukaryota</taxon>
        <taxon>Metazoa</taxon>
        <taxon>Spiralia</taxon>
        <taxon>Lophotrochozoa</taxon>
        <taxon>Platyhelminthes</taxon>
        <taxon>Cestoda</taxon>
        <taxon>Eucestoda</taxon>
        <taxon>Cyclophyllidea</taxon>
        <taxon>Mesocestoididae</taxon>
        <taxon>Mesocestoides</taxon>
    </lineage>
</organism>
<keyword evidence="4" id="KW-1185">Reference proteome</keyword>
<feature type="domain" description="Vacuolar protein sorting-associated protein 13 VPS13 adaptor binding" evidence="2">
    <location>
        <begin position="477"/>
        <end position="945"/>
    </location>
</feature>